<dbReference type="AlphaFoldDB" id="A0A7M7GG69"/>
<organism evidence="4 5">
    <name type="scientific">Strongylocentrotus purpuratus</name>
    <name type="common">Purple sea urchin</name>
    <dbReference type="NCBI Taxonomy" id="7668"/>
    <lineage>
        <taxon>Eukaryota</taxon>
        <taxon>Metazoa</taxon>
        <taxon>Echinodermata</taxon>
        <taxon>Eleutherozoa</taxon>
        <taxon>Echinozoa</taxon>
        <taxon>Echinoidea</taxon>
        <taxon>Euechinoidea</taxon>
        <taxon>Echinacea</taxon>
        <taxon>Camarodonta</taxon>
        <taxon>Echinidea</taxon>
        <taxon>Strongylocentrotidae</taxon>
        <taxon>Strongylocentrotus</taxon>
    </lineage>
</organism>
<dbReference type="RefSeq" id="XP_003724203.2">
    <property type="nucleotide sequence ID" value="XM_003724155.3"/>
</dbReference>
<feature type="repeat" description="ANK" evidence="1">
    <location>
        <begin position="441"/>
        <end position="473"/>
    </location>
</feature>
<dbReference type="SUPFAM" id="SSF48403">
    <property type="entry name" value="Ankyrin repeat"/>
    <property type="match status" value="1"/>
</dbReference>
<feature type="compositionally biased region" description="Low complexity" evidence="2">
    <location>
        <begin position="94"/>
        <end position="105"/>
    </location>
</feature>
<evidence type="ECO:0000313" key="4">
    <source>
        <dbReference type="EnsemblMetazoa" id="XP_003724203"/>
    </source>
</evidence>
<dbReference type="PANTHER" id="PTHR31980">
    <property type="entry name" value="PROTEIN FAM220A"/>
    <property type="match status" value="1"/>
</dbReference>
<dbReference type="InterPro" id="IPR036770">
    <property type="entry name" value="Ankyrin_rpt-contain_sf"/>
</dbReference>
<dbReference type="PROSITE" id="PS50297">
    <property type="entry name" value="ANK_REP_REGION"/>
    <property type="match status" value="3"/>
</dbReference>
<dbReference type="GeneID" id="100893368"/>
<dbReference type="Pfam" id="PF12796">
    <property type="entry name" value="Ank_2"/>
    <property type="match status" value="1"/>
</dbReference>
<sequence>MTRSVKDLRELICVSRLSIRDSDEDDDYDLSRPLSSLSIYGERPVGLVNGNGDYLQRTDVRRGQGAKEGGFAVPRPPVSGKGGSRLQSGERPRSAQSQSLSEHSSFNFGRDSPLPPVKGGSRPGSNSSSGSDRPGSGEAIKSNFDHVLQYLTDAAVTEWLERTTQMLNELIVWCNNLDHFVEFAQFWMTEFPENQRLEIYKLEISIVADELIAAFGDAYVQGKVQSSDISGIVSAVLKEYPNKLCSAQGGHVFLDILDTITSQKTQAYRRLLTDTGISTRNSTYAQSLLALRAFALLSIWSSVVHFYRRVTAQAVGAEGGEAIPEKKSSGNSELIAQQRLFRAVQKGFVSVIYYFLRNGRVKLDVRDDHGRTLTFAAVLANQSSVLHYLISKHKAALPVNQAGESGNTPLHTAANWNYVDCIQVLITKGNADVNIANGQCDNATPLHVAVMQGHLEATQMLVSASANVTASMNGITPLQLATDMGHEEIRKLLLRKSGLGDYHDEAMDVADGVDDS</sequence>
<accession>A0A7M7GG69</accession>
<dbReference type="InterPro" id="IPR002110">
    <property type="entry name" value="Ankyrin_rpt"/>
</dbReference>
<dbReference type="SMART" id="SM00248">
    <property type="entry name" value="ANK"/>
    <property type="match status" value="5"/>
</dbReference>
<evidence type="ECO:0000256" key="1">
    <source>
        <dbReference type="PROSITE-ProRule" id="PRU00023"/>
    </source>
</evidence>
<dbReference type="Proteomes" id="UP000007110">
    <property type="component" value="Unassembled WGS sequence"/>
</dbReference>
<keyword evidence="1" id="KW-0040">ANK repeat</keyword>
<reference evidence="5" key="1">
    <citation type="submission" date="2015-02" db="EMBL/GenBank/DDBJ databases">
        <title>Genome sequencing for Strongylocentrotus purpuratus.</title>
        <authorList>
            <person name="Murali S."/>
            <person name="Liu Y."/>
            <person name="Vee V."/>
            <person name="English A."/>
            <person name="Wang M."/>
            <person name="Skinner E."/>
            <person name="Han Y."/>
            <person name="Muzny D.M."/>
            <person name="Worley K.C."/>
            <person name="Gibbs R.A."/>
        </authorList>
    </citation>
    <scope>NUCLEOTIDE SEQUENCE</scope>
</reference>
<dbReference type="PANTHER" id="PTHR31980:SF1">
    <property type="entry name" value="PROTEIN FAM220A"/>
    <property type="match status" value="1"/>
</dbReference>
<dbReference type="EnsemblMetazoa" id="XM_003724155">
    <property type="protein sequence ID" value="XP_003724203"/>
    <property type="gene ID" value="LOC100893368"/>
</dbReference>
<keyword evidence="5" id="KW-1185">Reference proteome</keyword>
<feature type="region of interest" description="Disordered" evidence="2">
    <location>
        <begin position="22"/>
        <end position="138"/>
    </location>
</feature>
<dbReference type="InterPro" id="IPR040355">
    <property type="entry name" value="FAM220A"/>
</dbReference>
<dbReference type="KEGG" id="spu:100893368"/>
<protein>
    <recommendedName>
        <fullName evidence="3">SIPAR domain-containing protein</fullName>
    </recommendedName>
</protein>
<dbReference type="InParanoid" id="A0A7M7GG69"/>
<feature type="repeat" description="ANK" evidence="1">
    <location>
        <begin position="473"/>
        <end position="505"/>
    </location>
</feature>
<dbReference type="OrthoDB" id="60433at2759"/>
<feature type="compositionally biased region" description="Low complexity" evidence="2">
    <location>
        <begin position="119"/>
        <end position="137"/>
    </location>
</feature>
<evidence type="ECO:0000313" key="5">
    <source>
        <dbReference type="Proteomes" id="UP000007110"/>
    </source>
</evidence>
<dbReference type="PROSITE" id="PS50088">
    <property type="entry name" value="ANK_REPEAT"/>
    <property type="match status" value="3"/>
</dbReference>
<reference evidence="4" key="2">
    <citation type="submission" date="2021-01" db="UniProtKB">
        <authorList>
            <consortium name="EnsemblMetazoa"/>
        </authorList>
    </citation>
    <scope>IDENTIFICATION</scope>
</reference>
<dbReference type="Pfam" id="PF15487">
    <property type="entry name" value="FAM220"/>
    <property type="match status" value="1"/>
</dbReference>
<evidence type="ECO:0000259" key="3">
    <source>
        <dbReference type="Pfam" id="PF15487"/>
    </source>
</evidence>
<dbReference type="Pfam" id="PF13637">
    <property type="entry name" value="Ank_4"/>
    <property type="match status" value="1"/>
</dbReference>
<feature type="domain" description="SIPAR" evidence="3">
    <location>
        <begin position="6"/>
        <end position="297"/>
    </location>
</feature>
<dbReference type="Gene3D" id="1.25.40.20">
    <property type="entry name" value="Ankyrin repeat-containing domain"/>
    <property type="match status" value="1"/>
</dbReference>
<name>A0A7M7GG69_STRPU</name>
<dbReference type="InterPro" id="IPR029155">
    <property type="entry name" value="SIPAR"/>
</dbReference>
<evidence type="ECO:0000256" key="2">
    <source>
        <dbReference type="SAM" id="MobiDB-lite"/>
    </source>
</evidence>
<proteinExistence type="predicted"/>
<feature type="repeat" description="ANK" evidence="1">
    <location>
        <begin position="405"/>
        <end position="438"/>
    </location>
</feature>
<dbReference type="OMA" id="NKQYAQW"/>